<protein>
    <submittedName>
        <fullName evidence="1">Uncharacterized protein</fullName>
    </submittedName>
</protein>
<sequence>MALRGHPRSGVTMLARPLTLPAVSDLRSQSNAMRLARHRHVWVGADNPKRELLGRPLRLLRRTQAMFVEPFNNVQGSEARWYTEEAHGSTCWRPLRRRLRTCPTQASRPIRSSSLTVGAEWSRIRPKPLVQRMVRPSYQARARPQGVVRPRRIQLQPSPTAQHLAIDLQSHTEMVCDQVLLMAQSLGELGVSPLIEGVGASGFAMGAGRANLLPNPTVSLDLTPAARPSVDFPTQPLDEAMEPVQLDSIIHAIQEGDPRGASS</sequence>
<name>A0AAV8STR0_9ROSI</name>
<evidence type="ECO:0000313" key="2">
    <source>
        <dbReference type="Proteomes" id="UP001159364"/>
    </source>
</evidence>
<gene>
    <name evidence="1" type="ORF">K2173_022271</name>
</gene>
<dbReference type="AlphaFoldDB" id="A0AAV8STR0"/>
<accession>A0AAV8STR0</accession>
<proteinExistence type="predicted"/>
<keyword evidence="2" id="KW-1185">Reference proteome</keyword>
<evidence type="ECO:0000313" key="1">
    <source>
        <dbReference type="EMBL" id="KAJ8755676.1"/>
    </source>
</evidence>
<dbReference type="EMBL" id="JAIWQS010000009">
    <property type="protein sequence ID" value="KAJ8755676.1"/>
    <property type="molecule type" value="Genomic_DNA"/>
</dbReference>
<dbReference type="Proteomes" id="UP001159364">
    <property type="component" value="Linkage Group LG09"/>
</dbReference>
<comment type="caution">
    <text evidence="1">The sequence shown here is derived from an EMBL/GenBank/DDBJ whole genome shotgun (WGS) entry which is preliminary data.</text>
</comment>
<organism evidence="1 2">
    <name type="scientific">Erythroxylum novogranatense</name>
    <dbReference type="NCBI Taxonomy" id="1862640"/>
    <lineage>
        <taxon>Eukaryota</taxon>
        <taxon>Viridiplantae</taxon>
        <taxon>Streptophyta</taxon>
        <taxon>Embryophyta</taxon>
        <taxon>Tracheophyta</taxon>
        <taxon>Spermatophyta</taxon>
        <taxon>Magnoliopsida</taxon>
        <taxon>eudicotyledons</taxon>
        <taxon>Gunneridae</taxon>
        <taxon>Pentapetalae</taxon>
        <taxon>rosids</taxon>
        <taxon>fabids</taxon>
        <taxon>Malpighiales</taxon>
        <taxon>Erythroxylaceae</taxon>
        <taxon>Erythroxylum</taxon>
    </lineage>
</organism>
<reference evidence="1 2" key="1">
    <citation type="submission" date="2021-09" db="EMBL/GenBank/DDBJ databases">
        <title>Genomic insights and catalytic innovation underlie evolution of tropane alkaloids biosynthesis.</title>
        <authorList>
            <person name="Wang Y.-J."/>
            <person name="Tian T."/>
            <person name="Huang J.-P."/>
            <person name="Huang S.-X."/>
        </authorList>
    </citation>
    <scope>NUCLEOTIDE SEQUENCE [LARGE SCALE GENOMIC DNA]</scope>
    <source>
        <strain evidence="1">KIB-2018</strain>
        <tissue evidence="1">Leaf</tissue>
    </source>
</reference>